<dbReference type="OrthoDB" id="3690688at2"/>
<sequence>MPEGDEGEFARTLRAEIERSGLSLTQISQRLRARGRTVSVATLSNWQSARSIPGSESSLGVVAALEDLLGFAPDSFADLIGSPRLTGRAVRGTRFVGRRGSKEVFRDALTALGFGSSERYAHERVFHQLAIIDSSQDIQQFTSRITVRALESGVCRLPAVHVLDESEPNVAPNYVALEGCTVGRQVAWPERRTYGVEFLIDGILNAGQVASFAYRVEMHAKARDVAGTFYSLARRAHDVLLEAEFRGAEKPLYYERYRRTEVAESVVPVRLDQRDRVQLVESRFGPGSFGLRWVWGDPDDDDDQGDLDGWDEIDSAS</sequence>
<evidence type="ECO:0000313" key="3">
    <source>
        <dbReference type="Proteomes" id="UP000218598"/>
    </source>
</evidence>
<comment type="caution">
    <text evidence="2">The sequence shown here is derived from an EMBL/GenBank/DDBJ whole genome shotgun (WGS) entry which is preliminary data.</text>
</comment>
<evidence type="ECO:0000256" key="1">
    <source>
        <dbReference type="SAM" id="MobiDB-lite"/>
    </source>
</evidence>
<dbReference type="InterPro" id="IPR001387">
    <property type="entry name" value="Cro/C1-type_HTH"/>
</dbReference>
<dbReference type="Proteomes" id="UP000218598">
    <property type="component" value="Unassembled WGS sequence"/>
</dbReference>
<dbReference type="EMBL" id="NRGR01000012">
    <property type="protein sequence ID" value="PCC39820.1"/>
    <property type="molecule type" value="Genomic_DNA"/>
</dbReference>
<proteinExistence type="predicted"/>
<organism evidence="2 3">
    <name type="scientific">Brachybacterium alimentarium</name>
    <dbReference type="NCBI Taxonomy" id="47845"/>
    <lineage>
        <taxon>Bacteria</taxon>
        <taxon>Bacillati</taxon>
        <taxon>Actinomycetota</taxon>
        <taxon>Actinomycetes</taxon>
        <taxon>Micrococcales</taxon>
        <taxon>Dermabacteraceae</taxon>
        <taxon>Brachybacterium</taxon>
    </lineage>
</organism>
<evidence type="ECO:0000313" key="2">
    <source>
        <dbReference type="EMBL" id="PCC39820.1"/>
    </source>
</evidence>
<dbReference type="AlphaFoldDB" id="A0A2A3YKJ4"/>
<keyword evidence="3" id="KW-1185">Reference proteome</keyword>
<dbReference type="CDD" id="cd00093">
    <property type="entry name" value="HTH_XRE"/>
    <property type="match status" value="1"/>
</dbReference>
<protein>
    <submittedName>
        <fullName evidence="2">Uncharacterized protein</fullName>
    </submittedName>
</protein>
<reference evidence="2 3" key="1">
    <citation type="journal article" date="2017" name="Elife">
        <title>Extensive horizontal gene transfer in cheese-associated bacteria.</title>
        <authorList>
            <person name="Bonham K.S."/>
            <person name="Wolfe B.E."/>
            <person name="Dutton R.J."/>
        </authorList>
    </citation>
    <scope>NUCLEOTIDE SEQUENCE [LARGE SCALE GENOMIC DNA]</scope>
    <source>
        <strain evidence="2 3">341_9</strain>
    </source>
</reference>
<accession>A0A2A3YKJ4</accession>
<gene>
    <name evidence="2" type="ORF">CIK66_07455</name>
</gene>
<feature type="region of interest" description="Disordered" evidence="1">
    <location>
        <begin position="296"/>
        <end position="317"/>
    </location>
</feature>
<feature type="compositionally biased region" description="Acidic residues" evidence="1">
    <location>
        <begin position="297"/>
        <end position="317"/>
    </location>
</feature>
<name>A0A2A3YKJ4_9MICO</name>